<evidence type="ECO:0000256" key="10">
    <source>
        <dbReference type="ARBA" id="ARBA00032877"/>
    </source>
</evidence>
<name>A0A120KM25_9BACT</name>
<dbReference type="Gene3D" id="1.10.460.10">
    <property type="entry name" value="Topoisomerase I, domain 2"/>
    <property type="match status" value="1"/>
</dbReference>
<dbReference type="Gene3D" id="3.40.50.140">
    <property type="match status" value="1"/>
</dbReference>
<dbReference type="GO" id="GO:0003677">
    <property type="term" value="F:DNA binding"/>
    <property type="evidence" value="ECO:0007669"/>
    <property type="project" value="UniProtKB-KW"/>
</dbReference>
<gene>
    <name evidence="12" type="ORF">AXF13_08070</name>
</gene>
<dbReference type="SMART" id="SM00437">
    <property type="entry name" value="TOP1Ac"/>
    <property type="match status" value="1"/>
</dbReference>
<evidence type="ECO:0000256" key="3">
    <source>
        <dbReference type="ARBA" id="ARBA00012891"/>
    </source>
</evidence>
<keyword evidence="13" id="KW-1185">Reference proteome</keyword>
<dbReference type="PANTHER" id="PTHR11390:SF21">
    <property type="entry name" value="DNA TOPOISOMERASE 3-ALPHA"/>
    <property type="match status" value="1"/>
</dbReference>
<dbReference type="Proteomes" id="UP000069241">
    <property type="component" value="Chromosome"/>
</dbReference>
<evidence type="ECO:0000256" key="2">
    <source>
        <dbReference type="ARBA" id="ARBA00009446"/>
    </source>
</evidence>
<dbReference type="PRINTS" id="PR00417">
    <property type="entry name" value="PRTPISMRASEI"/>
</dbReference>
<proteinExistence type="inferred from homology"/>
<dbReference type="InterPro" id="IPR013825">
    <property type="entry name" value="Topo_IA_cen_sub2"/>
</dbReference>
<evidence type="ECO:0000313" key="13">
    <source>
        <dbReference type="Proteomes" id="UP000069241"/>
    </source>
</evidence>
<dbReference type="Pfam" id="PF01131">
    <property type="entry name" value="Topoisom_bac"/>
    <property type="match status" value="1"/>
</dbReference>
<dbReference type="GO" id="GO:0006310">
    <property type="term" value="P:DNA recombination"/>
    <property type="evidence" value="ECO:0007669"/>
    <property type="project" value="TreeGrafter"/>
</dbReference>
<dbReference type="Gene3D" id="3.30.65.10">
    <property type="entry name" value="Bacterial Topoisomerase I, domain 1"/>
    <property type="match status" value="1"/>
</dbReference>
<evidence type="ECO:0000256" key="6">
    <source>
        <dbReference type="ARBA" id="ARBA00023235"/>
    </source>
</evidence>
<dbReference type="InterPro" id="IPR003601">
    <property type="entry name" value="Topo_IA_2"/>
</dbReference>
<accession>A0A120KM25</accession>
<evidence type="ECO:0000256" key="9">
    <source>
        <dbReference type="ARBA" id="ARBA00032235"/>
    </source>
</evidence>
<reference evidence="13" key="1">
    <citation type="submission" date="2016-02" db="EMBL/GenBank/DDBJ databases">
        <authorList>
            <person name="Holder M.E."/>
            <person name="Ajami N.J."/>
            <person name="Petrosino J.F."/>
        </authorList>
    </citation>
    <scope>NUCLEOTIDE SEQUENCE [LARGE SCALE GENOMIC DNA]</scope>
    <source>
        <strain evidence="13">CCUG 45958</strain>
    </source>
</reference>
<dbReference type="GO" id="GO:0003917">
    <property type="term" value="F:DNA topoisomerase type I (single strand cut, ATP-independent) activity"/>
    <property type="evidence" value="ECO:0007669"/>
    <property type="project" value="UniProtKB-EC"/>
</dbReference>
<evidence type="ECO:0000313" key="12">
    <source>
        <dbReference type="EMBL" id="AMD90079.1"/>
    </source>
</evidence>
<dbReference type="GO" id="GO:0006265">
    <property type="term" value="P:DNA topological change"/>
    <property type="evidence" value="ECO:0007669"/>
    <property type="project" value="InterPro"/>
</dbReference>
<dbReference type="SUPFAM" id="SSF57783">
    <property type="entry name" value="Zinc beta-ribbon"/>
    <property type="match status" value="1"/>
</dbReference>
<comment type="similarity">
    <text evidence="2">Belongs to the type IA topoisomerase family.</text>
</comment>
<dbReference type="InterPro" id="IPR003602">
    <property type="entry name" value="Topo_IA_DNA-bd_dom"/>
</dbReference>
<dbReference type="InterPro" id="IPR006171">
    <property type="entry name" value="TOPRIM_dom"/>
</dbReference>
<dbReference type="Pfam" id="PF01751">
    <property type="entry name" value="Toprim"/>
    <property type="match status" value="1"/>
</dbReference>
<dbReference type="KEGG" id="dfi:AXF13_08070"/>
<protein>
    <recommendedName>
        <fullName evidence="3">DNA topoisomerase</fullName>
        <ecNumber evidence="3">5.6.2.1</ecNumber>
    </recommendedName>
    <alternativeName>
        <fullName evidence="10">Omega-protein</fullName>
    </alternativeName>
    <alternativeName>
        <fullName evidence="9">Relaxing enzyme</fullName>
    </alternativeName>
    <alternativeName>
        <fullName evidence="7">Swivelase</fullName>
    </alternativeName>
    <alternativeName>
        <fullName evidence="8">Untwisting enzyme</fullName>
    </alternativeName>
</protein>
<dbReference type="RefSeq" id="WP_062252433.1">
    <property type="nucleotide sequence ID" value="NZ_CP014229.1"/>
</dbReference>
<dbReference type="STRING" id="44742.AXF13_08070"/>
<dbReference type="GO" id="GO:0006281">
    <property type="term" value="P:DNA repair"/>
    <property type="evidence" value="ECO:0007669"/>
    <property type="project" value="TreeGrafter"/>
</dbReference>
<organism evidence="12 13">
    <name type="scientific">Desulfovibrio fairfieldensis</name>
    <dbReference type="NCBI Taxonomy" id="44742"/>
    <lineage>
        <taxon>Bacteria</taxon>
        <taxon>Pseudomonadati</taxon>
        <taxon>Thermodesulfobacteriota</taxon>
        <taxon>Desulfovibrionia</taxon>
        <taxon>Desulfovibrionales</taxon>
        <taxon>Desulfovibrionaceae</taxon>
        <taxon>Desulfovibrio</taxon>
    </lineage>
</organism>
<dbReference type="InterPro" id="IPR013824">
    <property type="entry name" value="Topo_IA_cen_sub1"/>
</dbReference>
<dbReference type="InterPro" id="IPR013826">
    <property type="entry name" value="Topo_IA_cen_sub3"/>
</dbReference>
<dbReference type="CDD" id="cd00186">
    <property type="entry name" value="TOP1Ac"/>
    <property type="match status" value="1"/>
</dbReference>
<dbReference type="AlphaFoldDB" id="A0A120KM25"/>
<evidence type="ECO:0000256" key="4">
    <source>
        <dbReference type="ARBA" id="ARBA00023029"/>
    </source>
</evidence>
<evidence type="ECO:0000256" key="1">
    <source>
        <dbReference type="ARBA" id="ARBA00000213"/>
    </source>
</evidence>
<dbReference type="InterPro" id="IPR000380">
    <property type="entry name" value="Topo_IA"/>
</dbReference>
<keyword evidence="6" id="KW-0413">Isomerase</keyword>
<sequence>MRIRRLFLCEKPKVGRQIAPLLGSVSSRNGCLFISNGDVVTWTAGHAYENAPAVFYDKNFKPWARENLPLIPSPFVILPKKSMSEQLAVIKKLLADTETVVSVGDPDREGNLLIDEILEQLKWNGPTKRIMIKGNDEKSLIAAIADVKDNRDFATWTRAARLRSQIDWIAGINHTVALTVFGRKLGIDTLMTVGRVQTPLLYLIVMRKREIQNFKPTTYIVMQAAMDAGSGKFSSSLIVDKDATGVDSEGRIVCPKYASSVKAACEGQSGEVIAVEKKGQKGDPPLPLCLSSLQEMANKKFGLEPEATLAIAQKLYDDGFTTYPRTGCPYIPEGQFPEAPEIISGLAACNESGLQKLAREANPKLRSKAFDDSKVEAHYGLIPTSQKPDFSVIEGINSEIYKLIATYYLLQFYPPEEYETQSILVKVNEFTWKAHGRVCLKPGWKGAFKEADDNEKDQGLPIVQKGHQVKCSEVKAEQKQTTPPPYFTPGSIIGVMKQAHKFVTDPKMRATLRGVEGLGTEATRAGIYKSLKDRGYIEVKANKILPTALGEQLIDLVPPGMKDIGMTALLENKLELVFNGKLEPGPIFEEYAKSLKPAIDALFSSNPTLSVTVQTYPCPNNCGTNLRRVKSKKNGKIFWICPTEGCEYIVDDVKGKPGKPRPKAEISSEFSCPDCGKPLVRRQGNYGFWWSCSGFKDGCKFTAPDENGKPGPPRERLEAKGEFRCPECDKPLKFIEGKDKRRWHICENAKKHKRKKTNFYPDNNGVPVFD</sequence>
<dbReference type="SMART" id="SM00493">
    <property type="entry name" value="TOPRIM"/>
    <property type="match status" value="1"/>
</dbReference>
<dbReference type="InterPro" id="IPR023405">
    <property type="entry name" value="Topo_IA_core_domain"/>
</dbReference>
<dbReference type="PROSITE" id="PS52039">
    <property type="entry name" value="TOPO_IA_2"/>
    <property type="match status" value="1"/>
</dbReference>
<dbReference type="EMBL" id="CP014229">
    <property type="protein sequence ID" value="AMD90079.1"/>
    <property type="molecule type" value="Genomic_DNA"/>
</dbReference>
<keyword evidence="5" id="KW-0238">DNA-binding</keyword>
<dbReference type="GO" id="GO:0043597">
    <property type="term" value="C:cytoplasmic replication fork"/>
    <property type="evidence" value="ECO:0007669"/>
    <property type="project" value="TreeGrafter"/>
</dbReference>
<dbReference type="Gene3D" id="1.10.290.10">
    <property type="entry name" value="Topoisomerase I, domain 4"/>
    <property type="match status" value="1"/>
</dbReference>
<keyword evidence="4" id="KW-0799">Topoisomerase</keyword>
<evidence type="ECO:0000256" key="7">
    <source>
        <dbReference type="ARBA" id="ARBA00030003"/>
    </source>
</evidence>
<comment type="catalytic activity">
    <reaction evidence="1">
        <text>ATP-independent breakage of single-stranded DNA, followed by passage and rejoining.</text>
        <dbReference type="EC" id="5.6.2.1"/>
    </reaction>
</comment>
<feature type="domain" description="Topo IA-type catalytic" evidence="11">
    <location>
        <begin position="153"/>
        <end position="599"/>
    </location>
</feature>
<dbReference type="Gene3D" id="2.70.20.10">
    <property type="entry name" value="Topoisomerase I, domain 3"/>
    <property type="match status" value="1"/>
</dbReference>
<evidence type="ECO:0000256" key="8">
    <source>
        <dbReference type="ARBA" id="ARBA00031985"/>
    </source>
</evidence>
<dbReference type="SUPFAM" id="SSF56712">
    <property type="entry name" value="Prokaryotic type I DNA topoisomerase"/>
    <property type="match status" value="1"/>
</dbReference>
<evidence type="ECO:0000259" key="11">
    <source>
        <dbReference type="PROSITE" id="PS52039"/>
    </source>
</evidence>
<dbReference type="PANTHER" id="PTHR11390">
    <property type="entry name" value="PROKARYOTIC DNA TOPOISOMERASE"/>
    <property type="match status" value="1"/>
</dbReference>
<dbReference type="SMART" id="SM00436">
    <property type="entry name" value="TOP1Bc"/>
    <property type="match status" value="1"/>
</dbReference>
<dbReference type="InterPro" id="IPR013497">
    <property type="entry name" value="Topo_IA_cen"/>
</dbReference>
<dbReference type="EC" id="5.6.2.1" evidence="3"/>
<evidence type="ECO:0000256" key="5">
    <source>
        <dbReference type="ARBA" id="ARBA00023125"/>
    </source>
</evidence>